<evidence type="ECO:0000313" key="2">
    <source>
        <dbReference type="EMBL" id="KAL0367528.1"/>
    </source>
</evidence>
<dbReference type="AlphaFoldDB" id="A0AAW2QI99"/>
<evidence type="ECO:0000256" key="1">
    <source>
        <dbReference type="SAM" id="MobiDB-lite"/>
    </source>
</evidence>
<organism evidence="2">
    <name type="scientific">Sesamum radiatum</name>
    <name type="common">Black benniseed</name>
    <dbReference type="NCBI Taxonomy" id="300843"/>
    <lineage>
        <taxon>Eukaryota</taxon>
        <taxon>Viridiplantae</taxon>
        <taxon>Streptophyta</taxon>
        <taxon>Embryophyta</taxon>
        <taxon>Tracheophyta</taxon>
        <taxon>Spermatophyta</taxon>
        <taxon>Magnoliopsida</taxon>
        <taxon>eudicotyledons</taxon>
        <taxon>Gunneridae</taxon>
        <taxon>Pentapetalae</taxon>
        <taxon>asterids</taxon>
        <taxon>lamiids</taxon>
        <taxon>Lamiales</taxon>
        <taxon>Pedaliaceae</taxon>
        <taxon>Sesamum</taxon>
    </lineage>
</organism>
<comment type="caution">
    <text evidence="2">The sequence shown here is derived from an EMBL/GenBank/DDBJ whole genome shotgun (WGS) entry which is preliminary data.</text>
</comment>
<dbReference type="PANTHER" id="PTHR33437">
    <property type="entry name" value="OS06G0361200 PROTEIN"/>
    <property type="match status" value="1"/>
</dbReference>
<reference evidence="2" key="1">
    <citation type="submission" date="2020-06" db="EMBL/GenBank/DDBJ databases">
        <authorList>
            <person name="Li T."/>
            <person name="Hu X."/>
            <person name="Zhang T."/>
            <person name="Song X."/>
            <person name="Zhang H."/>
            <person name="Dai N."/>
            <person name="Sheng W."/>
            <person name="Hou X."/>
            <person name="Wei L."/>
        </authorList>
    </citation>
    <scope>NUCLEOTIDE SEQUENCE</scope>
    <source>
        <strain evidence="2">G02</strain>
        <tissue evidence="2">Leaf</tissue>
    </source>
</reference>
<protein>
    <submittedName>
        <fullName evidence="2">Uncharacterized protein</fullName>
    </submittedName>
</protein>
<feature type="region of interest" description="Disordered" evidence="1">
    <location>
        <begin position="263"/>
        <end position="284"/>
    </location>
</feature>
<dbReference type="EMBL" id="JACGWJ010000015">
    <property type="protein sequence ID" value="KAL0367528.1"/>
    <property type="molecule type" value="Genomic_DNA"/>
</dbReference>
<name>A0AAW2QI99_SESRA</name>
<dbReference type="PANTHER" id="PTHR33437:SF2">
    <property type="entry name" value="OS06G0361200 PROTEIN"/>
    <property type="match status" value="1"/>
</dbReference>
<feature type="compositionally biased region" description="Polar residues" evidence="1">
    <location>
        <begin position="272"/>
        <end position="284"/>
    </location>
</feature>
<sequence length="432" mass="48749">MQARKYPFLNSDVSEIFDDLLEANLIDLPEMKRSVEAERKDDPKYCKYHRLVGHAIQDCFVFKDKVMQLALQGKISLEDDSAETNVVTIKNRYFDDNKDACNTTHGDDTEDTLLKKEDSSDADDCMSTITFTDEDLLLGSKPHNCPLLVAGYVCEQKLPHDPTLQSRRTKGCRIIRMQLTMKDMVSTALFHVIDAKTSYNMLLGHPWLHENTVVLSTWHQCFKYCRNNVVKKVLGDNKPFTEAESHFADAKYYIEGDKKVKEVSPSEEPKSCGNQSTKKNDSSTMKVELSKDLTLPLTQINLKQPSKPPLKGFVPSTQEEGGRHEALAIDEEGFDPKAFKLLVKAGYNAKEKLCLGKLPLEATGKKLHGLNATQIMLKEKRHVIQDSRVGLGFIPPKPVRIAIRRVSSSYVVEGFSSTEDDKGKKSERICFP</sequence>
<reference evidence="2" key="2">
    <citation type="journal article" date="2024" name="Plant">
        <title>Genomic evolution and insights into agronomic trait innovations of Sesamum species.</title>
        <authorList>
            <person name="Miao H."/>
            <person name="Wang L."/>
            <person name="Qu L."/>
            <person name="Liu H."/>
            <person name="Sun Y."/>
            <person name="Le M."/>
            <person name="Wang Q."/>
            <person name="Wei S."/>
            <person name="Zheng Y."/>
            <person name="Lin W."/>
            <person name="Duan Y."/>
            <person name="Cao H."/>
            <person name="Xiong S."/>
            <person name="Wang X."/>
            <person name="Wei L."/>
            <person name="Li C."/>
            <person name="Ma Q."/>
            <person name="Ju M."/>
            <person name="Zhao R."/>
            <person name="Li G."/>
            <person name="Mu C."/>
            <person name="Tian Q."/>
            <person name="Mei H."/>
            <person name="Zhang T."/>
            <person name="Gao T."/>
            <person name="Zhang H."/>
        </authorList>
    </citation>
    <scope>NUCLEOTIDE SEQUENCE</scope>
    <source>
        <strain evidence="2">G02</strain>
    </source>
</reference>
<gene>
    <name evidence="2" type="ORF">Sradi_3642900</name>
</gene>
<proteinExistence type="predicted"/>
<accession>A0AAW2QI99</accession>